<name>A0A2B5P470_9BACI</name>
<gene>
    <name evidence="3" type="ORF">COL66_28790</name>
</gene>
<evidence type="ECO:0000259" key="2">
    <source>
        <dbReference type="Pfam" id="PF14657"/>
    </source>
</evidence>
<dbReference type="InterPro" id="IPR028259">
    <property type="entry name" value="AP2-like_int_N"/>
</dbReference>
<feature type="domain" description="AP2-like integrase N-terminal" evidence="2">
    <location>
        <begin position="14"/>
        <end position="46"/>
    </location>
</feature>
<reference evidence="3 4" key="1">
    <citation type="submission" date="2017-09" db="EMBL/GenBank/DDBJ databases">
        <title>Large-scale bioinformatics analysis of Bacillus genomes uncovers conserved roles of natural products in bacterial physiology.</title>
        <authorList>
            <consortium name="Agbiome Team Llc"/>
            <person name="Bleich R.M."/>
            <person name="Grubbs K.J."/>
            <person name="Santa Maria K.C."/>
            <person name="Allen S.E."/>
            <person name="Farag S."/>
            <person name="Shank E.A."/>
            <person name="Bowers A."/>
        </authorList>
    </citation>
    <scope>NUCLEOTIDE SEQUENCE [LARGE SCALE GENOMIC DNA]</scope>
    <source>
        <strain evidence="3 4">AFS080080</strain>
    </source>
</reference>
<proteinExistence type="predicted"/>
<evidence type="ECO:0000256" key="1">
    <source>
        <dbReference type="SAM" id="MobiDB-lite"/>
    </source>
</evidence>
<feature type="region of interest" description="Disordered" evidence="1">
    <location>
        <begin position="40"/>
        <end position="59"/>
    </location>
</feature>
<sequence length="59" mass="6761">MYTVKGHIIKRGSKYSFVLDIGPDPEPGGRRQRWFSGYKTKKEAQADKNESTRIFPSIS</sequence>
<dbReference type="Pfam" id="PF14657">
    <property type="entry name" value="Arm-DNA-bind_4"/>
    <property type="match status" value="1"/>
</dbReference>
<protein>
    <recommendedName>
        <fullName evidence="2">AP2-like integrase N-terminal domain-containing protein</fullName>
    </recommendedName>
</protein>
<dbReference type="AlphaFoldDB" id="A0A2B5P470"/>
<dbReference type="EMBL" id="NVGE01000072">
    <property type="protein sequence ID" value="PFZ20110.1"/>
    <property type="molecule type" value="Genomic_DNA"/>
</dbReference>
<evidence type="ECO:0000313" key="4">
    <source>
        <dbReference type="Proteomes" id="UP000223311"/>
    </source>
</evidence>
<dbReference type="RefSeq" id="WP_088110226.1">
    <property type="nucleotide sequence ID" value="NZ_NUAT01000023.1"/>
</dbReference>
<accession>A0A2B5P470</accession>
<feature type="compositionally biased region" description="Basic and acidic residues" evidence="1">
    <location>
        <begin position="40"/>
        <end position="51"/>
    </location>
</feature>
<dbReference type="Proteomes" id="UP000223311">
    <property type="component" value="Unassembled WGS sequence"/>
</dbReference>
<comment type="caution">
    <text evidence="3">The sequence shown here is derived from an EMBL/GenBank/DDBJ whole genome shotgun (WGS) entry which is preliminary data.</text>
</comment>
<organism evidence="3 4">
    <name type="scientific">Bacillus wiedmannii</name>
    <dbReference type="NCBI Taxonomy" id="1890302"/>
    <lineage>
        <taxon>Bacteria</taxon>
        <taxon>Bacillati</taxon>
        <taxon>Bacillota</taxon>
        <taxon>Bacilli</taxon>
        <taxon>Bacillales</taxon>
        <taxon>Bacillaceae</taxon>
        <taxon>Bacillus</taxon>
        <taxon>Bacillus cereus group</taxon>
    </lineage>
</organism>
<evidence type="ECO:0000313" key="3">
    <source>
        <dbReference type="EMBL" id="PFZ20110.1"/>
    </source>
</evidence>